<reference evidence="6 7" key="1">
    <citation type="journal article" date="2023" name="Commun. Biol.">
        <title>Genome analysis of Parmales, the sister group of diatoms, reveals the evolutionary specialization of diatoms from phago-mixotrophs to photoautotrophs.</title>
        <authorList>
            <person name="Ban H."/>
            <person name="Sato S."/>
            <person name="Yoshikawa S."/>
            <person name="Yamada K."/>
            <person name="Nakamura Y."/>
            <person name="Ichinomiya M."/>
            <person name="Sato N."/>
            <person name="Blanc-Mathieu R."/>
            <person name="Endo H."/>
            <person name="Kuwata A."/>
            <person name="Ogata H."/>
        </authorList>
    </citation>
    <scope>NUCLEOTIDE SEQUENCE [LARGE SCALE GENOMIC DNA]</scope>
</reference>
<dbReference type="InterPro" id="IPR018201">
    <property type="entry name" value="Ketoacyl_synth_AS"/>
</dbReference>
<dbReference type="EMBL" id="BRYB01000976">
    <property type="protein sequence ID" value="GMI41079.1"/>
    <property type="molecule type" value="Genomic_DNA"/>
</dbReference>
<gene>
    <name evidence="6" type="ORF">TeGR_g14335</name>
</gene>
<dbReference type="InterPro" id="IPR016039">
    <property type="entry name" value="Thiolase-like"/>
</dbReference>
<evidence type="ECO:0000256" key="1">
    <source>
        <dbReference type="ARBA" id="ARBA00008467"/>
    </source>
</evidence>
<dbReference type="InterPro" id="IPR014031">
    <property type="entry name" value="Ketoacyl_synth_C"/>
</dbReference>
<evidence type="ECO:0000259" key="5">
    <source>
        <dbReference type="PROSITE" id="PS52004"/>
    </source>
</evidence>
<proteinExistence type="inferred from homology"/>
<keyword evidence="7" id="KW-1185">Reference proteome</keyword>
<sequence length="440" mass="44523">MSLRVVVTGLGCISPLGGTFPSTYARLLSPTAEPAFRSLSDIFSGDPRAAELHLASLPCQVAAPVDGSLLLPVALSSARRQRSRFLQFAAHAASEAVLAARLPVSAAEPSPGVGVCLGTGIGCISSILSSHDLLKKSARKISPHFVPSILCNSAAGAVSLEHGLQGPNASPSAACATGAHAVADAFRFVRDGDATAMLAGGAEASVDPLSLAGFSRLRAMSARGAGEGPSRPFDGGRDGFVMGEGAAVLVLEERGHARARGADILCEVAGYGMSGDAHHATAPDPEGAGAERAMRAALRSARIGMGDVAYVNAHATSTPLGDEAEVRAICRLAGEAAGGGGGRRGGPLLVSSTKGATGHLLGAAGALEAAFAVMACKTGSVPHTQNLREVGVGEYPGELVEILAHGEGRELGEKGCEYVMSNSFGFGGTNCCLIFSRYKE</sequence>
<name>A0ABQ6N614_9STRA</name>
<dbReference type="Proteomes" id="UP001165060">
    <property type="component" value="Unassembled WGS sequence"/>
</dbReference>
<organism evidence="6 7">
    <name type="scientific">Tetraparma gracilis</name>
    <dbReference type="NCBI Taxonomy" id="2962635"/>
    <lineage>
        <taxon>Eukaryota</taxon>
        <taxon>Sar</taxon>
        <taxon>Stramenopiles</taxon>
        <taxon>Ochrophyta</taxon>
        <taxon>Bolidophyceae</taxon>
        <taxon>Parmales</taxon>
        <taxon>Triparmaceae</taxon>
        <taxon>Tetraparma</taxon>
    </lineage>
</organism>
<dbReference type="SUPFAM" id="SSF53901">
    <property type="entry name" value="Thiolase-like"/>
    <property type="match status" value="2"/>
</dbReference>
<evidence type="ECO:0000256" key="3">
    <source>
        <dbReference type="ARBA" id="ARBA00022679"/>
    </source>
</evidence>
<dbReference type="InterPro" id="IPR020841">
    <property type="entry name" value="PKS_Beta-ketoAc_synthase_dom"/>
</dbReference>
<dbReference type="PROSITE" id="PS52004">
    <property type="entry name" value="KS3_2"/>
    <property type="match status" value="1"/>
</dbReference>
<comment type="caution">
    <text evidence="6">The sequence shown here is derived from an EMBL/GenBank/DDBJ whole genome shotgun (WGS) entry which is preliminary data.</text>
</comment>
<dbReference type="PANTHER" id="PTHR11712:SF336">
    <property type="entry name" value="3-OXOACYL-[ACYL-CARRIER-PROTEIN] SYNTHASE, MITOCHONDRIAL"/>
    <property type="match status" value="1"/>
</dbReference>
<evidence type="ECO:0000313" key="7">
    <source>
        <dbReference type="Proteomes" id="UP001165060"/>
    </source>
</evidence>
<dbReference type="Pfam" id="PF02801">
    <property type="entry name" value="Ketoacyl-synt_C"/>
    <property type="match status" value="1"/>
</dbReference>
<dbReference type="SMART" id="SM00825">
    <property type="entry name" value="PKS_KS"/>
    <property type="match status" value="1"/>
</dbReference>
<comment type="similarity">
    <text evidence="1 4">Belongs to the thiolase-like superfamily. Beta-ketoacyl-ACP synthases family.</text>
</comment>
<dbReference type="EC" id="2.3.1.41" evidence="2"/>
<dbReference type="PROSITE" id="PS00606">
    <property type="entry name" value="KS3_1"/>
    <property type="match status" value="1"/>
</dbReference>
<dbReference type="CDD" id="cd00834">
    <property type="entry name" value="KAS_I_II"/>
    <property type="match status" value="1"/>
</dbReference>
<evidence type="ECO:0000256" key="2">
    <source>
        <dbReference type="ARBA" id="ARBA00013191"/>
    </source>
</evidence>
<evidence type="ECO:0000256" key="4">
    <source>
        <dbReference type="RuleBase" id="RU003694"/>
    </source>
</evidence>
<dbReference type="InterPro" id="IPR014030">
    <property type="entry name" value="Ketoacyl_synth_N"/>
</dbReference>
<accession>A0ABQ6N614</accession>
<dbReference type="NCBIfam" id="NF005589">
    <property type="entry name" value="PRK07314.1"/>
    <property type="match status" value="1"/>
</dbReference>
<feature type="domain" description="Ketosynthase family 3 (KS3)" evidence="5">
    <location>
        <begin position="2"/>
        <end position="437"/>
    </location>
</feature>
<dbReference type="PANTHER" id="PTHR11712">
    <property type="entry name" value="POLYKETIDE SYNTHASE-RELATED"/>
    <property type="match status" value="1"/>
</dbReference>
<dbReference type="InterPro" id="IPR000794">
    <property type="entry name" value="Beta-ketoacyl_synthase"/>
</dbReference>
<protein>
    <recommendedName>
        <fullName evidence="2">beta-ketoacyl-[acyl-carrier-protein] synthase I</fullName>
        <ecNumber evidence="2">2.3.1.41</ecNumber>
    </recommendedName>
</protein>
<dbReference type="Pfam" id="PF00109">
    <property type="entry name" value="ketoacyl-synt"/>
    <property type="match status" value="1"/>
</dbReference>
<dbReference type="Gene3D" id="3.40.47.10">
    <property type="match status" value="1"/>
</dbReference>
<keyword evidence="3 4" id="KW-0808">Transferase</keyword>
<evidence type="ECO:0000313" key="6">
    <source>
        <dbReference type="EMBL" id="GMI41079.1"/>
    </source>
</evidence>